<feature type="domain" description="Aminotransferase class I/classII large" evidence="7">
    <location>
        <begin position="17"/>
        <end position="365"/>
    </location>
</feature>
<evidence type="ECO:0000256" key="2">
    <source>
        <dbReference type="ARBA" id="ARBA00007441"/>
    </source>
</evidence>
<evidence type="ECO:0000259" key="7">
    <source>
        <dbReference type="Pfam" id="PF00155"/>
    </source>
</evidence>
<dbReference type="PROSITE" id="PS00105">
    <property type="entry name" value="AA_TRANSFER_CLASS_1"/>
    <property type="match status" value="1"/>
</dbReference>
<evidence type="ECO:0000256" key="5">
    <source>
        <dbReference type="ARBA" id="ARBA00022898"/>
    </source>
</evidence>
<dbReference type="GO" id="GO:0008483">
    <property type="term" value="F:transaminase activity"/>
    <property type="evidence" value="ECO:0007669"/>
    <property type="project" value="UniProtKB-KW"/>
</dbReference>
<protein>
    <recommendedName>
        <fullName evidence="6">Aminotransferase</fullName>
        <ecNumber evidence="6">2.6.1.-</ecNumber>
    </recommendedName>
</protein>
<comment type="similarity">
    <text evidence="2 6">Belongs to the class-I pyridoxal-phosphate-dependent aminotransferase family.</text>
</comment>
<accession>A0A1G1XB32</accession>
<dbReference type="InterPro" id="IPR015424">
    <property type="entry name" value="PyrdxlP-dep_Trfase"/>
</dbReference>
<keyword evidence="3 6" id="KW-0032">Aminotransferase</keyword>
<dbReference type="InterPro" id="IPR015422">
    <property type="entry name" value="PyrdxlP-dep_Trfase_small"/>
</dbReference>
<dbReference type="InterPro" id="IPR004838">
    <property type="entry name" value="NHTrfase_class1_PyrdxlP-BS"/>
</dbReference>
<organism evidence="8 9">
    <name type="scientific">Candidatus Andersenbacteria bacterium RIFCSPHIGHO2_12_FULL_45_11b</name>
    <dbReference type="NCBI Taxonomy" id="1797282"/>
    <lineage>
        <taxon>Bacteria</taxon>
        <taxon>Candidatus Anderseniibacteriota</taxon>
    </lineage>
</organism>
<name>A0A1G1XB32_9BACT</name>
<comment type="cofactor">
    <cofactor evidence="1 6">
        <name>pyridoxal 5'-phosphate</name>
        <dbReference type="ChEBI" id="CHEBI:597326"/>
    </cofactor>
</comment>
<evidence type="ECO:0000313" key="9">
    <source>
        <dbReference type="Proteomes" id="UP000177941"/>
    </source>
</evidence>
<evidence type="ECO:0000313" key="8">
    <source>
        <dbReference type="EMBL" id="OGY37308.1"/>
    </source>
</evidence>
<dbReference type="GO" id="GO:0006520">
    <property type="term" value="P:amino acid metabolic process"/>
    <property type="evidence" value="ECO:0007669"/>
    <property type="project" value="InterPro"/>
</dbReference>
<dbReference type="Proteomes" id="UP000177941">
    <property type="component" value="Unassembled WGS sequence"/>
</dbReference>
<evidence type="ECO:0000256" key="3">
    <source>
        <dbReference type="ARBA" id="ARBA00022576"/>
    </source>
</evidence>
<dbReference type="Gene3D" id="3.40.640.10">
    <property type="entry name" value="Type I PLP-dependent aspartate aminotransferase-like (Major domain)"/>
    <property type="match status" value="1"/>
</dbReference>
<evidence type="ECO:0000256" key="6">
    <source>
        <dbReference type="RuleBase" id="RU000481"/>
    </source>
</evidence>
<gene>
    <name evidence="8" type="ORF">A3E36_02025</name>
</gene>
<keyword evidence="4 6" id="KW-0808">Transferase</keyword>
<dbReference type="SUPFAM" id="SSF53383">
    <property type="entry name" value="PLP-dependent transferases"/>
    <property type="match status" value="1"/>
</dbReference>
<dbReference type="PANTHER" id="PTHR46383">
    <property type="entry name" value="ASPARTATE AMINOTRANSFERASE"/>
    <property type="match status" value="1"/>
</dbReference>
<dbReference type="CDD" id="cd00609">
    <property type="entry name" value="AAT_like"/>
    <property type="match status" value="1"/>
</dbReference>
<evidence type="ECO:0000256" key="1">
    <source>
        <dbReference type="ARBA" id="ARBA00001933"/>
    </source>
</evidence>
<dbReference type="GO" id="GO:0030170">
    <property type="term" value="F:pyridoxal phosphate binding"/>
    <property type="evidence" value="ECO:0007669"/>
    <property type="project" value="InterPro"/>
</dbReference>
<dbReference type="InterPro" id="IPR050596">
    <property type="entry name" value="AspAT/PAT-like"/>
</dbReference>
<dbReference type="Gene3D" id="3.90.1150.10">
    <property type="entry name" value="Aspartate Aminotransferase, domain 1"/>
    <property type="match status" value="1"/>
</dbReference>
<sequence>MFQLLTRVKELEAQGKKITRFEIGDSALGVPPHVIEATKKALDEQKTHYVQSQGIPELREAICELTEKTYGFRPSIDQVMIMPANGIIDAVVRCVANAKEEVILPDPGFPTYGAVLNYTGITGVPYKQYEGKERMYIDPKEIESRISPRTRLVILNSPNNPTGFVATENEVRDVYDIAKKNDVYLLSDEVYSKTIYDGAHYSPAVFDECKERTIILHSFSKAYAMSGWRLGYAIGPVDVIQKMTLLFETIYSCVPPFVQYGGIAALNEHPEYFEHYWDMLKESRDLLVKNLNTLPGVSCLVPAGAIYAFANIMKTGLTSQRFATLMLEQANVSLLPGTNFGKNGEGYVRLCYARTLETIQEGCDKMKAIITDGSIYETI</sequence>
<dbReference type="AlphaFoldDB" id="A0A1G1XB32"/>
<reference evidence="8 9" key="1">
    <citation type="journal article" date="2016" name="Nat. Commun.">
        <title>Thousands of microbial genomes shed light on interconnected biogeochemical processes in an aquifer system.</title>
        <authorList>
            <person name="Anantharaman K."/>
            <person name="Brown C.T."/>
            <person name="Hug L.A."/>
            <person name="Sharon I."/>
            <person name="Castelle C.J."/>
            <person name="Probst A.J."/>
            <person name="Thomas B.C."/>
            <person name="Singh A."/>
            <person name="Wilkins M.J."/>
            <person name="Karaoz U."/>
            <person name="Brodie E.L."/>
            <person name="Williams K.H."/>
            <person name="Hubbard S.S."/>
            <person name="Banfield J.F."/>
        </authorList>
    </citation>
    <scope>NUCLEOTIDE SEQUENCE [LARGE SCALE GENOMIC DNA]</scope>
</reference>
<dbReference type="PANTHER" id="PTHR46383:SF1">
    <property type="entry name" value="ASPARTATE AMINOTRANSFERASE"/>
    <property type="match status" value="1"/>
</dbReference>
<comment type="caution">
    <text evidence="8">The sequence shown here is derived from an EMBL/GenBank/DDBJ whole genome shotgun (WGS) entry which is preliminary data.</text>
</comment>
<dbReference type="InterPro" id="IPR004839">
    <property type="entry name" value="Aminotransferase_I/II_large"/>
</dbReference>
<evidence type="ECO:0000256" key="4">
    <source>
        <dbReference type="ARBA" id="ARBA00022679"/>
    </source>
</evidence>
<dbReference type="EMBL" id="MHHS01000013">
    <property type="protein sequence ID" value="OGY37308.1"/>
    <property type="molecule type" value="Genomic_DNA"/>
</dbReference>
<proteinExistence type="inferred from homology"/>
<keyword evidence="5" id="KW-0663">Pyridoxal phosphate</keyword>
<dbReference type="InterPro" id="IPR015421">
    <property type="entry name" value="PyrdxlP-dep_Trfase_major"/>
</dbReference>
<dbReference type="EC" id="2.6.1.-" evidence="6"/>
<dbReference type="Pfam" id="PF00155">
    <property type="entry name" value="Aminotran_1_2"/>
    <property type="match status" value="1"/>
</dbReference>